<sequence>MSPLKTRSMLPKSVASHITIQARNARLRVGTPFDKHRLPDSQAMDLLFHASPSCLSLQNANAHSHLIPTTDLNTKALAKQSVESASPATHERAIWLSSFKTREKEWRKEYESDGYRSSTNYC</sequence>
<name>A0A1Y2MBZ3_EPING</name>
<evidence type="ECO:0000313" key="1">
    <source>
        <dbReference type="EMBL" id="OSS53600.1"/>
    </source>
</evidence>
<evidence type="ECO:0000313" key="2">
    <source>
        <dbReference type="Proteomes" id="UP000193240"/>
    </source>
</evidence>
<proteinExistence type="predicted"/>
<organism evidence="1 2">
    <name type="scientific">Epicoccum nigrum</name>
    <name type="common">Soil fungus</name>
    <name type="synonym">Epicoccum purpurascens</name>
    <dbReference type="NCBI Taxonomy" id="105696"/>
    <lineage>
        <taxon>Eukaryota</taxon>
        <taxon>Fungi</taxon>
        <taxon>Dikarya</taxon>
        <taxon>Ascomycota</taxon>
        <taxon>Pezizomycotina</taxon>
        <taxon>Dothideomycetes</taxon>
        <taxon>Pleosporomycetidae</taxon>
        <taxon>Pleosporales</taxon>
        <taxon>Pleosporineae</taxon>
        <taxon>Didymellaceae</taxon>
        <taxon>Epicoccum</taxon>
    </lineage>
</organism>
<dbReference type="EMBL" id="KZ107838">
    <property type="protein sequence ID" value="OSS53600.1"/>
    <property type="molecule type" value="Genomic_DNA"/>
</dbReference>
<keyword evidence="2" id="KW-1185">Reference proteome</keyword>
<dbReference type="InParanoid" id="A0A1Y2MBZ3"/>
<gene>
    <name evidence="1" type="ORF">B5807_00403</name>
</gene>
<accession>A0A1Y2MBZ3</accession>
<reference evidence="1 2" key="1">
    <citation type="journal article" date="2017" name="Genome Announc.">
        <title>Genome sequence of the saprophytic ascomycete Epicoccum nigrum ICMP 19927 strain isolated from New Zealand.</title>
        <authorList>
            <person name="Fokin M."/>
            <person name="Fleetwood D."/>
            <person name="Weir B.S."/>
            <person name="Villas-Boas S.G."/>
        </authorList>
    </citation>
    <scope>NUCLEOTIDE SEQUENCE [LARGE SCALE GENOMIC DNA]</scope>
    <source>
        <strain evidence="1 2">ICMP 19927</strain>
    </source>
</reference>
<dbReference type="AlphaFoldDB" id="A0A1Y2MBZ3"/>
<dbReference type="Proteomes" id="UP000193240">
    <property type="component" value="Unassembled WGS sequence"/>
</dbReference>
<protein>
    <submittedName>
        <fullName evidence="1">Uncharacterized protein</fullName>
    </submittedName>
</protein>